<dbReference type="GO" id="GO:0005886">
    <property type="term" value="C:plasma membrane"/>
    <property type="evidence" value="ECO:0007669"/>
    <property type="project" value="UniProtKB-SubCell"/>
</dbReference>
<evidence type="ECO:0000256" key="7">
    <source>
        <dbReference type="ARBA" id="ARBA00022989"/>
    </source>
</evidence>
<protein>
    <recommendedName>
        <fullName evidence="11">Type II secretion system protein GspF domain-containing protein</fullName>
    </recommendedName>
</protein>
<evidence type="ECO:0000256" key="10">
    <source>
        <dbReference type="SAM" id="Phobius"/>
    </source>
</evidence>
<comment type="similarity">
    <text evidence="2 9">Belongs to the GSP F family.</text>
</comment>
<feature type="transmembrane region" description="Helical" evidence="10">
    <location>
        <begin position="375"/>
        <end position="396"/>
    </location>
</feature>
<dbReference type="InterPro" id="IPR001992">
    <property type="entry name" value="T2SS_GspF/T4SS_PilC_CS"/>
</dbReference>
<dbReference type="InterPro" id="IPR018076">
    <property type="entry name" value="T2SS_GspF_dom"/>
</dbReference>
<sequence>MPTFNYKVEMSDGTVRENSIDAGDKKAAIVLIEKKGGKIITISKQSEFSFEALFDKEDRKITQADIFLFTKYFGVLLKAGIPVLKCMKILENQMPNKRFKRRITKMIDDVEGGASVYDAFSKYPDIFSNMYINLIKTGEESGLLFDIFLRLTDYIQNSLKLQSKVKSAMVYPVVIMFVAGCVLTFLLAFIVPRFGEIFSKFGGKLPLPTQILLNLSTGIKIGIIPAILLVAIGMALLRKFRETPYGLDLTDGLVLKVPMFGELTKKFNVTRFSTNLSMLLRSGVSITKALQVVCGAVDNVKIKEEIYAAAQEIESGKSIAEAFVNANTFPPMAKQMISVGDETGNLEDMLQNVAEFYEEEVNNLVDGITAMIEPLFILFLGATVGFIVVAMFLPMFKMAKMASH</sequence>
<dbReference type="PRINTS" id="PR00812">
    <property type="entry name" value="BCTERIALGSPF"/>
</dbReference>
<feature type="domain" description="Type II secretion system protein GspF" evidence="11">
    <location>
        <begin position="272"/>
        <end position="394"/>
    </location>
</feature>
<evidence type="ECO:0000256" key="8">
    <source>
        <dbReference type="ARBA" id="ARBA00023136"/>
    </source>
</evidence>
<evidence type="ECO:0000256" key="9">
    <source>
        <dbReference type="RuleBase" id="RU003923"/>
    </source>
</evidence>
<name>A0A2N1PQ82_9BACT</name>
<dbReference type="Pfam" id="PF00482">
    <property type="entry name" value="T2SSF"/>
    <property type="match status" value="2"/>
</dbReference>
<evidence type="ECO:0000256" key="5">
    <source>
        <dbReference type="ARBA" id="ARBA00022519"/>
    </source>
</evidence>
<feature type="transmembrane region" description="Helical" evidence="10">
    <location>
        <begin position="168"/>
        <end position="191"/>
    </location>
</feature>
<evidence type="ECO:0000256" key="2">
    <source>
        <dbReference type="ARBA" id="ARBA00005745"/>
    </source>
</evidence>
<dbReference type="PANTHER" id="PTHR30012:SF0">
    <property type="entry name" value="TYPE II SECRETION SYSTEM PROTEIN F-RELATED"/>
    <property type="match status" value="1"/>
</dbReference>
<feature type="domain" description="Type II secretion system protein GspF" evidence="11">
    <location>
        <begin position="69"/>
        <end position="192"/>
    </location>
</feature>
<dbReference type="GO" id="GO:0009306">
    <property type="term" value="P:protein secretion"/>
    <property type="evidence" value="ECO:0007669"/>
    <property type="project" value="InterPro"/>
</dbReference>
<evidence type="ECO:0000313" key="12">
    <source>
        <dbReference type="EMBL" id="PKK90500.1"/>
    </source>
</evidence>
<dbReference type="EMBL" id="PGXC01000005">
    <property type="protein sequence ID" value="PKK90500.1"/>
    <property type="molecule type" value="Genomic_DNA"/>
</dbReference>
<dbReference type="Proteomes" id="UP000233256">
    <property type="component" value="Unassembled WGS sequence"/>
</dbReference>
<dbReference type="PROSITE" id="PS00874">
    <property type="entry name" value="T2SP_F"/>
    <property type="match status" value="1"/>
</dbReference>
<dbReference type="InterPro" id="IPR003004">
    <property type="entry name" value="GspF/PilC"/>
</dbReference>
<gene>
    <name evidence="12" type="ORF">CVV64_09045</name>
</gene>
<evidence type="ECO:0000256" key="4">
    <source>
        <dbReference type="ARBA" id="ARBA00022475"/>
    </source>
</evidence>
<dbReference type="InterPro" id="IPR042094">
    <property type="entry name" value="T2SS_GspF_sf"/>
</dbReference>
<reference evidence="12 13" key="1">
    <citation type="journal article" date="2017" name="ISME J.">
        <title>Potential for microbial H2 and metal transformations associated with novel bacteria and archaea in deep terrestrial subsurface sediments.</title>
        <authorList>
            <person name="Hernsdorf A.W."/>
            <person name="Amano Y."/>
            <person name="Miyakawa K."/>
            <person name="Ise K."/>
            <person name="Suzuki Y."/>
            <person name="Anantharaman K."/>
            <person name="Probst A."/>
            <person name="Burstein D."/>
            <person name="Thomas B.C."/>
            <person name="Banfield J.F."/>
        </authorList>
    </citation>
    <scope>NUCLEOTIDE SEQUENCE [LARGE SCALE GENOMIC DNA]</scope>
    <source>
        <strain evidence="12">HGW-Wallbacteria-1</strain>
    </source>
</reference>
<feature type="transmembrane region" description="Helical" evidence="10">
    <location>
        <begin position="211"/>
        <end position="237"/>
    </location>
</feature>
<dbReference type="PANTHER" id="PTHR30012">
    <property type="entry name" value="GENERAL SECRETION PATHWAY PROTEIN"/>
    <property type="match status" value="1"/>
</dbReference>
<comment type="caution">
    <text evidence="12">The sequence shown here is derived from an EMBL/GenBank/DDBJ whole genome shotgun (WGS) entry which is preliminary data.</text>
</comment>
<evidence type="ECO:0000256" key="3">
    <source>
        <dbReference type="ARBA" id="ARBA00022448"/>
    </source>
</evidence>
<dbReference type="FunFam" id="1.20.81.30:FF:000001">
    <property type="entry name" value="Type II secretion system protein F"/>
    <property type="match status" value="2"/>
</dbReference>
<keyword evidence="7 10" id="KW-1133">Transmembrane helix</keyword>
<organism evidence="12 13">
    <name type="scientific">Candidatus Wallbacteria bacterium HGW-Wallbacteria-1</name>
    <dbReference type="NCBI Taxonomy" id="2013854"/>
    <lineage>
        <taxon>Bacteria</taxon>
        <taxon>Candidatus Walliibacteriota</taxon>
    </lineage>
</organism>
<comment type="subcellular location">
    <subcellularLocation>
        <location evidence="1">Cell inner membrane</location>
        <topology evidence="1">Multi-pass membrane protein</topology>
    </subcellularLocation>
    <subcellularLocation>
        <location evidence="9">Cell membrane</location>
        <topology evidence="9">Multi-pass membrane protein</topology>
    </subcellularLocation>
</comment>
<keyword evidence="4" id="KW-1003">Cell membrane</keyword>
<keyword evidence="6 9" id="KW-0812">Transmembrane</keyword>
<evidence type="ECO:0000256" key="1">
    <source>
        <dbReference type="ARBA" id="ARBA00004429"/>
    </source>
</evidence>
<keyword evidence="3 9" id="KW-0813">Transport</keyword>
<evidence type="ECO:0000259" key="11">
    <source>
        <dbReference type="Pfam" id="PF00482"/>
    </source>
</evidence>
<proteinExistence type="inferred from homology"/>
<keyword evidence="5" id="KW-0997">Cell inner membrane</keyword>
<evidence type="ECO:0000256" key="6">
    <source>
        <dbReference type="ARBA" id="ARBA00022692"/>
    </source>
</evidence>
<dbReference type="Gene3D" id="1.20.81.30">
    <property type="entry name" value="Type II secretion system (T2SS), domain F"/>
    <property type="match status" value="2"/>
</dbReference>
<keyword evidence="8 10" id="KW-0472">Membrane</keyword>
<dbReference type="AlphaFoldDB" id="A0A2N1PQ82"/>
<accession>A0A2N1PQ82</accession>
<evidence type="ECO:0000313" key="13">
    <source>
        <dbReference type="Proteomes" id="UP000233256"/>
    </source>
</evidence>